<keyword evidence="1" id="KW-0934">Plastid</keyword>
<keyword evidence="1" id="KW-0150">Chloroplast</keyword>
<dbReference type="RefSeq" id="YP_009392351.1">
    <property type="nucleotide sequence ID" value="NC_035262.1"/>
</dbReference>
<name>A0A1Z1M4Z1_OSMFI</name>
<organism evidence="1">
    <name type="scientific">Osmundaria fimbriata</name>
    <name type="common">Red alga</name>
    <name type="synonym">Delesseria fimbriata</name>
    <dbReference type="NCBI Taxonomy" id="228265"/>
    <lineage>
        <taxon>Eukaryota</taxon>
        <taxon>Rhodophyta</taxon>
        <taxon>Florideophyceae</taxon>
        <taxon>Rhodymeniophycidae</taxon>
        <taxon>Ceramiales</taxon>
        <taxon>Rhodomelaceae</taxon>
        <taxon>Amansieae</taxon>
        <taxon>Osmundaria</taxon>
    </lineage>
</organism>
<sequence length="55" mass="6468">MLNSLIGIKNTIYLKKLKTSTNGSRLLYIAIYLDNSQRFKIRAYFESNAFHIQQK</sequence>
<protein>
    <submittedName>
        <fullName evidence="1">Uncharacterized protein</fullName>
    </submittedName>
</protein>
<geneLocation type="chloroplast" evidence="1"/>
<gene>
    <name evidence="1" type="primary">orf55</name>
</gene>
<dbReference type="GeneID" id="33353864"/>
<proteinExistence type="predicted"/>
<reference evidence="1" key="1">
    <citation type="journal article" date="2017" name="J. Phycol.">
        <title>Analysis of chloroplast genomes and a supermatrix inform reclassification of the Rhodomelaceae (Rhodophyta).</title>
        <authorList>
            <person name="Diaz-Tapia P."/>
            <person name="Maggs C.A."/>
            <person name="West J.A."/>
            <person name="Verbruggen H."/>
        </authorList>
    </citation>
    <scope>NUCLEOTIDE SEQUENCE</scope>
    <source>
        <strain evidence="1">JW2841</strain>
    </source>
</reference>
<dbReference type="EMBL" id="MF101415">
    <property type="protein sequence ID" value="ARW60913.1"/>
    <property type="molecule type" value="Genomic_DNA"/>
</dbReference>
<dbReference type="AlphaFoldDB" id="A0A1Z1M4Z1"/>
<evidence type="ECO:0000313" key="1">
    <source>
        <dbReference type="EMBL" id="ARW60913.1"/>
    </source>
</evidence>
<accession>A0A1Z1M4Z1</accession>